<evidence type="ECO:0000313" key="3">
    <source>
        <dbReference type="Proteomes" id="UP000325440"/>
    </source>
</evidence>
<sequence length="104" mass="11503">MNELRKLSITQMHEGLNKKDFSSVELIEAHINAVENEKLNAFITKTPEIAMKAAKAADENFSKRENSPLMGIPVGVKDLFCTAGIKTTAASKMLENFIPTYEST</sequence>
<dbReference type="InterPro" id="IPR000120">
    <property type="entry name" value="Amidase"/>
</dbReference>
<proteinExistence type="predicted"/>
<dbReference type="PANTHER" id="PTHR11895">
    <property type="entry name" value="TRANSAMIDASE"/>
    <property type="match status" value="1"/>
</dbReference>
<dbReference type="InterPro" id="IPR036928">
    <property type="entry name" value="AS_sf"/>
</dbReference>
<dbReference type="PANTHER" id="PTHR11895:SF151">
    <property type="entry name" value="GLUTAMYL-TRNA(GLN) AMIDOTRANSFERASE SUBUNIT A"/>
    <property type="match status" value="1"/>
</dbReference>
<dbReference type="AlphaFoldDB" id="A0A5E4MGD3"/>
<dbReference type="EMBL" id="CABPRJ010000868">
    <property type="protein sequence ID" value="VVC31276.1"/>
    <property type="molecule type" value="Genomic_DNA"/>
</dbReference>
<keyword evidence="3" id="KW-1185">Reference proteome</keyword>
<evidence type="ECO:0000313" key="2">
    <source>
        <dbReference type="EMBL" id="VVC31276.1"/>
    </source>
</evidence>
<reference evidence="2 3" key="1">
    <citation type="submission" date="2019-08" db="EMBL/GenBank/DDBJ databases">
        <authorList>
            <person name="Alioto T."/>
            <person name="Alioto T."/>
            <person name="Gomez Garrido J."/>
        </authorList>
    </citation>
    <scope>NUCLEOTIDE SEQUENCE [LARGE SCALE GENOMIC DNA]</scope>
</reference>
<gene>
    <name evidence="2" type="ORF">CINCED_3A022095</name>
</gene>
<organism evidence="2 3">
    <name type="scientific">Cinara cedri</name>
    <dbReference type="NCBI Taxonomy" id="506608"/>
    <lineage>
        <taxon>Eukaryota</taxon>
        <taxon>Metazoa</taxon>
        <taxon>Ecdysozoa</taxon>
        <taxon>Arthropoda</taxon>
        <taxon>Hexapoda</taxon>
        <taxon>Insecta</taxon>
        <taxon>Pterygota</taxon>
        <taxon>Neoptera</taxon>
        <taxon>Paraneoptera</taxon>
        <taxon>Hemiptera</taxon>
        <taxon>Sternorrhyncha</taxon>
        <taxon>Aphidomorpha</taxon>
        <taxon>Aphidoidea</taxon>
        <taxon>Aphididae</taxon>
        <taxon>Lachninae</taxon>
        <taxon>Cinara</taxon>
    </lineage>
</organism>
<dbReference type="InterPro" id="IPR023631">
    <property type="entry name" value="Amidase_dom"/>
</dbReference>
<protein>
    <submittedName>
        <fullName evidence="2">Amidase signature domain</fullName>
    </submittedName>
</protein>
<accession>A0A5E4MGD3</accession>
<dbReference type="Gene3D" id="3.90.1300.10">
    <property type="entry name" value="Amidase signature (AS) domain"/>
    <property type="match status" value="1"/>
</dbReference>
<dbReference type="GO" id="GO:0003824">
    <property type="term" value="F:catalytic activity"/>
    <property type="evidence" value="ECO:0007669"/>
    <property type="project" value="InterPro"/>
</dbReference>
<evidence type="ECO:0000259" key="1">
    <source>
        <dbReference type="Pfam" id="PF01425"/>
    </source>
</evidence>
<dbReference type="Proteomes" id="UP000325440">
    <property type="component" value="Unassembled WGS sequence"/>
</dbReference>
<feature type="domain" description="Amidase" evidence="1">
    <location>
        <begin position="25"/>
        <end position="104"/>
    </location>
</feature>
<name>A0A5E4MGD3_9HEMI</name>
<dbReference type="Pfam" id="PF01425">
    <property type="entry name" value="Amidase"/>
    <property type="match status" value="1"/>
</dbReference>
<dbReference type="SUPFAM" id="SSF75304">
    <property type="entry name" value="Amidase signature (AS) enzymes"/>
    <property type="match status" value="1"/>
</dbReference>
<dbReference type="OrthoDB" id="421993at2759"/>
<feature type="non-terminal residue" evidence="2">
    <location>
        <position position="104"/>
    </location>
</feature>